<dbReference type="EMBL" id="JAKLMC020000024">
    <property type="protein sequence ID" value="KAK5950723.1"/>
    <property type="molecule type" value="Genomic_DNA"/>
</dbReference>
<dbReference type="PRINTS" id="PR00080">
    <property type="entry name" value="SDRFAMILY"/>
</dbReference>
<dbReference type="Gene3D" id="3.40.50.720">
    <property type="entry name" value="NAD(P)-binding Rossmann-like Domain"/>
    <property type="match status" value="1"/>
</dbReference>
<evidence type="ECO:0000256" key="4">
    <source>
        <dbReference type="RuleBase" id="RU000363"/>
    </source>
</evidence>
<comment type="caution">
    <text evidence="5">The sequence shown here is derived from an EMBL/GenBank/DDBJ whole genome shotgun (WGS) entry which is preliminary data.</text>
</comment>
<evidence type="ECO:0000256" key="2">
    <source>
        <dbReference type="ARBA" id="ARBA00022857"/>
    </source>
</evidence>
<keyword evidence="6" id="KW-1185">Reference proteome</keyword>
<evidence type="ECO:0000256" key="3">
    <source>
        <dbReference type="ARBA" id="ARBA00023002"/>
    </source>
</evidence>
<dbReference type="SUPFAM" id="SSF51735">
    <property type="entry name" value="NAD(P)-binding Rossmann-fold domains"/>
    <property type="match status" value="1"/>
</dbReference>
<keyword evidence="2" id="KW-0521">NADP</keyword>
<dbReference type="Pfam" id="PF00106">
    <property type="entry name" value="adh_short"/>
    <property type="match status" value="1"/>
</dbReference>
<reference evidence="5 6" key="1">
    <citation type="submission" date="2022-12" db="EMBL/GenBank/DDBJ databases">
        <title>Genomic features and morphological characterization of a novel Knufia sp. strain isolated from spacecraft assembly facility.</title>
        <authorList>
            <person name="Teixeira M."/>
            <person name="Chander A.M."/>
            <person name="Stajich J.E."/>
            <person name="Venkateswaran K."/>
        </authorList>
    </citation>
    <scope>NUCLEOTIDE SEQUENCE [LARGE SCALE GENOMIC DNA]</scope>
    <source>
        <strain evidence="5 6">FJI-L2-BK-P2</strain>
    </source>
</reference>
<dbReference type="PANTHER" id="PTHR24320">
    <property type="entry name" value="RETINOL DEHYDROGENASE"/>
    <property type="match status" value="1"/>
</dbReference>
<dbReference type="InterPro" id="IPR036291">
    <property type="entry name" value="NAD(P)-bd_dom_sf"/>
</dbReference>
<evidence type="ECO:0000313" key="6">
    <source>
        <dbReference type="Proteomes" id="UP001316803"/>
    </source>
</evidence>
<sequence>MASTTHPDFGPTTEALTVAAAFPTAIKDRTILITGINKLGIGYTTAEALASQSPRLLILAGRSTTKIQECIDSLKAQYPDVSYRPLQVDLSSQQYVRTAATEVLNWSDVPKIDLLINNAGIMNIPTQTLSPDGIELHLATNHLGHFLLTNLLMPKILAAAADSTTSPANSTRIINLSSLATYVSPLRTTDPNITTPISSLPDNERPNLAMMRNADLDVNDSMTYIPMAAYGQSKTANILFTVGLNERLSKHGVVSIALHPGEMRTELARSTDQEWYESVHKKQLKMGLMGYKSLGQGAATTLVAACDPELSVGGEGEGKTSFLSDCQVATKPPAPGYAVDKEIAGKLWEMSEGWVGEKFEW</sequence>
<dbReference type="PRINTS" id="PR00081">
    <property type="entry name" value="GDHRDH"/>
</dbReference>
<evidence type="ECO:0000256" key="1">
    <source>
        <dbReference type="ARBA" id="ARBA00006484"/>
    </source>
</evidence>
<evidence type="ECO:0000313" key="5">
    <source>
        <dbReference type="EMBL" id="KAK5950723.1"/>
    </source>
</evidence>
<organism evidence="5 6">
    <name type="scientific">Knufia fluminis</name>
    <dbReference type="NCBI Taxonomy" id="191047"/>
    <lineage>
        <taxon>Eukaryota</taxon>
        <taxon>Fungi</taxon>
        <taxon>Dikarya</taxon>
        <taxon>Ascomycota</taxon>
        <taxon>Pezizomycotina</taxon>
        <taxon>Eurotiomycetes</taxon>
        <taxon>Chaetothyriomycetidae</taxon>
        <taxon>Chaetothyriales</taxon>
        <taxon>Trichomeriaceae</taxon>
        <taxon>Knufia</taxon>
    </lineage>
</organism>
<dbReference type="PANTHER" id="PTHR24320:SF283">
    <property type="entry name" value="RETINOL DEHYDROGENASE 11"/>
    <property type="match status" value="1"/>
</dbReference>
<protein>
    <recommendedName>
        <fullName evidence="7">NAD(P)-binding protein</fullName>
    </recommendedName>
</protein>
<dbReference type="GO" id="GO:0016491">
    <property type="term" value="F:oxidoreductase activity"/>
    <property type="evidence" value="ECO:0007669"/>
    <property type="project" value="UniProtKB-KW"/>
</dbReference>
<keyword evidence="3" id="KW-0560">Oxidoreductase</keyword>
<comment type="similarity">
    <text evidence="1 4">Belongs to the short-chain dehydrogenases/reductases (SDR) family.</text>
</comment>
<dbReference type="AlphaFoldDB" id="A0AAN8EG40"/>
<accession>A0AAN8EG40</accession>
<dbReference type="InterPro" id="IPR002347">
    <property type="entry name" value="SDR_fam"/>
</dbReference>
<dbReference type="Proteomes" id="UP001316803">
    <property type="component" value="Unassembled WGS sequence"/>
</dbReference>
<evidence type="ECO:0008006" key="7">
    <source>
        <dbReference type="Google" id="ProtNLM"/>
    </source>
</evidence>
<gene>
    <name evidence="5" type="ORF">OHC33_008106</name>
</gene>
<proteinExistence type="inferred from homology"/>
<name>A0AAN8EG40_9EURO</name>